<dbReference type="AlphaFoldDB" id="A0A9X1B2W7"/>
<keyword evidence="2" id="KW-1185">Reference proteome</keyword>
<gene>
    <name evidence="1" type="ORF">CKO42_05050</name>
</gene>
<name>A0A9X1B2W7_9GAMM</name>
<evidence type="ECO:0000313" key="2">
    <source>
        <dbReference type="Proteomes" id="UP001138768"/>
    </source>
</evidence>
<proteinExistence type="predicted"/>
<protein>
    <submittedName>
        <fullName evidence="1">Uncharacterized protein</fullName>
    </submittedName>
</protein>
<accession>A0A9X1B2W7</accession>
<dbReference type="EMBL" id="NRRY01000005">
    <property type="protein sequence ID" value="MBK1617833.1"/>
    <property type="molecule type" value="Genomic_DNA"/>
</dbReference>
<sequence length="86" mass="9253">MKGFPSGAITITVKPGDTGNCAISPCRVLFEMPPGTADYQVLGNQVDFGRYPAGKTVNLGNFYEPIAIEVVGAKVPKTYVYIPVDW</sequence>
<dbReference type="RefSeq" id="WP_200240102.1">
    <property type="nucleotide sequence ID" value="NZ_NRRY01000005.1"/>
</dbReference>
<evidence type="ECO:0000313" key="1">
    <source>
        <dbReference type="EMBL" id="MBK1617833.1"/>
    </source>
</evidence>
<organism evidence="1 2">
    <name type="scientific">Lamprobacter modestohalophilus</name>
    <dbReference type="NCBI Taxonomy" id="1064514"/>
    <lineage>
        <taxon>Bacteria</taxon>
        <taxon>Pseudomonadati</taxon>
        <taxon>Pseudomonadota</taxon>
        <taxon>Gammaproteobacteria</taxon>
        <taxon>Chromatiales</taxon>
        <taxon>Chromatiaceae</taxon>
        <taxon>Lamprobacter</taxon>
    </lineage>
</organism>
<dbReference type="Proteomes" id="UP001138768">
    <property type="component" value="Unassembled WGS sequence"/>
</dbReference>
<comment type="caution">
    <text evidence="1">The sequence shown here is derived from an EMBL/GenBank/DDBJ whole genome shotgun (WGS) entry which is preliminary data.</text>
</comment>
<reference evidence="1 2" key="1">
    <citation type="journal article" date="2020" name="Microorganisms">
        <title>Osmotic Adaptation and Compatible Solute Biosynthesis of Phototrophic Bacteria as Revealed from Genome Analyses.</title>
        <authorList>
            <person name="Imhoff J.F."/>
            <person name="Rahn T."/>
            <person name="Kunzel S."/>
            <person name="Keller A."/>
            <person name="Neulinger S.C."/>
        </authorList>
    </citation>
    <scope>NUCLEOTIDE SEQUENCE [LARGE SCALE GENOMIC DNA]</scope>
    <source>
        <strain evidence="1 2">DSM 25653</strain>
    </source>
</reference>